<evidence type="ECO:0000313" key="2">
    <source>
        <dbReference type="Proteomes" id="UP000480854"/>
    </source>
</evidence>
<dbReference type="RefSeq" id="WP_149472563.1">
    <property type="nucleotide sequence ID" value="NZ_QOKW01000059.1"/>
</dbReference>
<dbReference type="InterPro" id="IPR017030">
    <property type="entry name" value="Vir_effector_SfrC"/>
</dbReference>
<proteinExistence type="predicted"/>
<sequence>MVRDKDQALGKSSLSMAQAAKDALGWISDNAKLIGPARSGLERSLKTHIVEANRLATAAVRPMSAAVFGPSQAGKSFLIGKFITPTERPARVVFGEGVEREDLDFLSQVNPQGGKETTGLVTRFSITPYPTPPGFPVVLRLLREVDLVKILANSFLFDLSGTYEPRDPLHVSWIDRMVDELEPQAGRTPAPGLRMEDVLELREYFEESLTAHPYMQIPELAEAYWPAMERLLPLLSGPARVRALSPLWGNLPEFDGLFTELKGALDQLAHSAVAFAQMEAIRDTSAGVLHVDRIYELAQSRGPGAQIVRLALADRTQVSLRKSVVTALTSELRVTLDRAPWPFLEHTDLLDFPGARSREDKTPEKYLRRDVKAGERPPRENCLLRGKVAVLFDNYVADLDLNTMMLCIPDSNMEVAKLPELVESWIVKTHGATPRERAGRSTSLLFCMTKCDRLFDLAAGAGMDQQIENRFDTNFRSFPGWTTEWHPNRPFDNSFMLRNPKAVEQQSIFVYDGPPTDRVVRDEAALTPDFENRLLPTFRKALAENHLVRTHVSDLDHKVDAMMAFNDGGVSHLAEALAPVCAPDLKYDQIRPRAEALASELSAKLSTYFDKDDIKERLDRRTARAMEAFRALGASGQPIGLFLQELGVEELALRQAYFDFARRDRNAAQIANAPAAKPPADDFGIDFDALSGSWGSAAPAAPVQAAPRRETYGSAAIARWLDGLLRKTGNSAFTSYFGLTPEQFQTFADELESGARRLRLIERIDAHTDKVIGYRQSPAATAAAVALGTSLIVNDFVSDAGRRLMEDAPDADIAAQARSAFTAVRPLSPGDLPDLPADEASLSALRRQFPTEWARAFLALTRENASSSAGQLVDPEQNARLGAILDAFRL</sequence>
<dbReference type="OrthoDB" id="1060501at2"/>
<protein>
    <recommendedName>
        <fullName evidence="3">Virulence factor</fullName>
    </recommendedName>
</protein>
<dbReference type="EMBL" id="QOKW01000059">
    <property type="protein sequence ID" value="KAA0675695.1"/>
    <property type="molecule type" value="Genomic_DNA"/>
</dbReference>
<gene>
    <name evidence="1" type="ORF">DS843_30410</name>
</gene>
<name>A0A9W7NG75_9PROT</name>
<dbReference type="Pfam" id="PF10139">
    <property type="entry name" value="Virul_Fac"/>
    <property type="match status" value="1"/>
</dbReference>
<reference evidence="1 2" key="1">
    <citation type="submission" date="2018-07" db="EMBL/GenBank/DDBJ databases">
        <title>Genome sequence of Azospirillum sp. ATCC 49961.</title>
        <authorList>
            <person name="Sant'Anna F.H."/>
            <person name="Baldani J.I."/>
            <person name="Zilli J.E."/>
            <person name="Reis V.M."/>
            <person name="Hartmann A."/>
            <person name="Cruz L."/>
            <person name="de Souza E.M."/>
            <person name="de Oliveira Pedrosa F."/>
            <person name="Passaglia L.M.P."/>
        </authorList>
    </citation>
    <scope>NUCLEOTIDE SEQUENCE [LARGE SCALE GENOMIC DNA]</scope>
    <source>
        <strain evidence="1 2">ATCC 49961</strain>
    </source>
</reference>
<keyword evidence="2" id="KW-1185">Reference proteome</keyword>
<evidence type="ECO:0008006" key="3">
    <source>
        <dbReference type="Google" id="ProtNLM"/>
    </source>
</evidence>
<evidence type="ECO:0000313" key="1">
    <source>
        <dbReference type="EMBL" id="KAA0675695.1"/>
    </source>
</evidence>
<comment type="caution">
    <text evidence="1">The sequence shown here is derived from an EMBL/GenBank/DDBJ whole genome shotgun (WGS) entry which is preliminary data.</text>
</comment>
<dbReference type="Proteomes" id="UP000480854">
    <property type="component" value="Unassembled WGS sequence"/>
</dbReference>
<dbReference type="PIRSF" id="PIRSF034586">
    <property type="entry name" value="Vir_effector_SfrC"/>
    <property type="match status" value="1"/>
</dbReference>
<organism evidence="1 2">
    <name type="scientific">Roseomonas genomospecies 6</name>
    <dbReference type="NCBI Taxonomy" id="214106"/>
    <lineage>
        <taxon>Bacteria</taxon>
        <taxon>Pseudomonadati</taxon>
        <taxon>Pseudomonadota</taxon>
        <taxon>Alphaproteobacteria</taxon>
        <taxon>Acetobacterales</taxon>
        <taxon>Roseomonadaceae</taxon>
        <taxon>Roseomonas</taxon>
    </lineage>
</organism>
<accession>A0A9W7NG75</accession>
<dbReference type="AlphaFoldDB" id="A0A9W7NG75"/>